<name>A0A7Z2VPD6_9BACL</name>
<dbReference type="Proteomes" id="UP000502248">
    <property type="component" value="Chromosome"/>
</dbReference>
<proteinExistence type="predicted"/>
<dbReference type="RefSeq" id="WP_169282962.1">
    <property type="nucleotide sequence ID" value="NZ_CP051680.1"/>
</dbReference>
<evidence type="ECO:0000313" key="2">
    <source>
        <dbReference type="Proteomes" id="UP000502248"/>
    </source>
</evidence>
<keyword evidence="2" id="KW-1185">Reference proteome</keyword>
<reference evidence="1 2" key="1">
    <citation type="submission" date="2020-04" db="EMBL/GenBank/DDBJ databases">
        <title>Genome sequencing of novel species.</title>
        <authorList>
            <person name="Heo J."/>
            <person name="Kim S.-J."/>
            <person name="Kim J.-S."/>
            <person name="Hong S.-B."/>
            <person name="Kwon S.-W."/>
        </authorList>
    </citation>
    <scope>NUCLEOTIDE SEQUENCE [LARGE SCALE GENOMIC DNA]</scope>
    <source>
        <strain evidence="1 2">MFER-1</strain>
    </source>
</reference>
<organism evidence="1 2">
    <name type="scientific">Cohnella herbarum</name>
    <dbReference type="NCBI Taxonomy" id="2728023"/>
    <lineage>
        <taxon>Bacteria</taxon>
        <taxon>Bacillati</taxon>
        <taxon>Bacillota</taxon>
        <taxon>Bacilli</taxon>
        <taxon>Bacillales</taxon>
        <taxon>Paenibacillaceae</taxon>
        <taxon>Cohnella</taxon>
    </lineage>
</organism>
<dbReference type="EMBL" id="CP051680">
    <property type="protein sequence ID" value="QJD86716.1"/>
    <property type="molecule type" value="Genomic_DNA"/>
</dbReference>
<dbReference type="KEGG" id="cheb:HH215_28455"/>
<dbReference type="AlphaFoldDB" id="A0A7Z2VPD6"/>
<gene>
    <name evidence="1" type="ORF">HH215_28455</name>
</gene>
<sequence length="47" mass="5536">MLHACWVRHHLRPGEFWRLPRGEQLFLMASMELEWDAEKATSAKRGG</sequence>
<protein>
    <submittedName>
        <fullName evidence="1">Uncharacterized protein</fullName>
    </submittedName>
</protein>
<evidence type="ECO:0000313" key="1">
    <source>
        <dbReference type="EMBL" id="QJD86716.1"/>
    </source>
</evidence>
<accession>A0A7Z2VPD6</accession>